<gene>
    <name evidence="3" type="ORF">Pme01_02370</name>
</gene>
<protein>
    <recommendedName>
        <fullName evidence="2">Clp R domain-containing protein</fullName>
    </recommendedName>
</protein>
<evidence type="ECO:0000256" key="1">
    <source>
        <dbReference type="PROSITE-ProRule" id="PRU01251"/>
    </source>
</evidence>
<dbReference type="PROSITE" id="PS51903">
    <property type="entry name" value="CLP_R"/>
    <property type="match status" value="1"/>
</dbReference>
<dbReference type="InterPro" id="IPR036628">
    <property type="entry name" value="Clp_N_dom_sf"/>
</dbReference>
<reference evidence="3" key="1">
    <citation type="submission" date="2021-01" db="EMBL/GenBank/DDBJ databases">
        <title>Whole genome shotgun sequence of Planosporangium mesophilum NBRC 109066.</title>
        <authorList>
            <person name="Komaki H."/>
            <person name="Tamura T."/>
        </authorList>
    </citation>
    <scope>NUCLEOTIDE SEQUENCE</scope>
    <source>
        <strain evidence="3">NBRC 109066</strain>
    </source>
</reference>
<evidence type="ECO:0000259" key="2">
    <source>
        <dbReference type="PROSITE" id="PS51903"/>
    </source>
</evidence>
<keyword evidence="1" id="KW-0677">Repeat</keyword>
<dbReference type="Pfam" id="PF02861">
    <property type="entry name" value="Clp_N"/>
    <property type="match status" value="2"/>
</dbReference>
<evidence type="ECO:0000313" key="4">
    <source>
        <dbReference type="Proteomes" id="UP000599074"/>
    </source>
</evidence>
<dbReference type="InterPro" id="IPR044217">
    <property type="entry name" value="CLPT1/2"/>
</dbReference>
<dbReference type="InterPro" id="IPR004176">
    <property type="entry name" value="Clp_R_N"/>
</dbReference>
<dbReference type="SUPFAM" id="SSF81923">
    <property type="entry name" value="Double Clp-N motif"/>
    <property type="match status" value="2"/>
</dbReference>
<organism evidence="3 4">
    <name type="scientific">Planosporangium mesophilum</name>
    <dbReference type="NCBI Taxonomy" id="689768"/>
    <lineage>
        <taxon>Bacteria</taxon>
        <taxon>Bacillati</taxon>
        <taxon>Actinomycetota</taxon>
        <taxon>Actinomycetes</taxon>
        <taxon>Micromonosporales</taxon>
        <taxon>Micromonosporaceae</taxon>
        <taxon>Planosporangium</taxon>
    </lineage>
</organism>
<sequence>MFERFTTEARQLVVLAQQEARELKHPSIGTEHLLLALLDSGSGGAHVILREAGLTRERVVADINRLVRPESVPLGDGDAAALEAIGIDLDAVREKVEEIFGPGALRPPQPEQRQGWLRRKVVGDHRPFSFRAKKVLELSLREAVVLKHRFIGPEHILLGLLREGSGLAAKILSEEGLDFTVLRRQAVAALDKAA</sequence>
<dbReference type="EMBL" id="BOON01000002">
    <property type="protein sequence ID" value="GII20640.1"/>
    <property type="molecule type" value="Genomic_DNA"/>
</dbReference>
<keyword evidence="4" id="KW-1185">Reference proteome</keyword>
<dbReference type="Gene3D" id="1.10.1780.10">
    <property type="entry name" value="Clp, N-terminal domain"/>
    <property type="match status" value="2"/>
</dbReference>
<dbReference type="PANTHER" id="PTHR47016">
    <property type="entry name" value="ATP-DEPENDENT CLP PROTEASE ATP-BINDING SUBUNIT CLPT1, CHLOROPLASTIC"/>
    <property type="match status" value="1"/>
</dbReference>
<dbReference type="RefSeq" id="WP_168113083.1">
    <property type="nucleotide sequence ID" value="NZ_BOON01000002.1"/>
</dbReference>
<dbReference type="Proteomes" id="UP000599074">
    <property type="component" value="Unassembled WGS sequence"/>
</dbReference>
<accession>A0A8J3TFL9</accession>
<proteinExistence type="predicted"/>
<dbReference type="PANTHER" id="PTHR47016:SF5">
    <property type="entry name" value="CLP DOMAIN SUPERFAMILY PROTEIN"/>
    <property type="match status" value="1"/>
</dbReference>
<name>A0A8J3TFL9_9ACTN</name>
<comment type="caution">
    <text evidence="3">The sequence shown here is derived from an EMBL/GenBank/DDBJ whole genome shotgun (WGS) entry which is preliminary data.</text>
</comment>
<evidence type="ECO:0000313" key="3">
    <source>
        <dbReference type="EMBL" id="GII20640.1"/>
    </source>
</evidence>
<feature type="domain" description="Clp R" evidence="2">
    <location>
        <begin position="2"/>
        <end position="193"/>
    </location>
</feature>
<dbReference type="AlphaFoldDB" id="A0A8J3TFL9"/>